<reference evidence="2 3" key="1">
    <citation type="journal article" date="2024" name="Microbiol. Resour. Announc.">
        <title>Genome annotations for the ascomycete fungi Trichoderma harzianum, Trichoderma aggressivum, and Purpureocillium lilacinum.</title>
        <authorList>
            <person name="Beijen E.P.W."/>
            <person name="Ohm R.A."/>
        </authorList>
    </citation>
    <scope>NUCLEOTIDE SEQUENCE [LARGE SCALE GENOMIC DNA]</scope>
    <source>
        <strain evidence="2 3">CBS 150709</strain>
    </source>
</reference>
<proteinExistence type="predicted"/>
<keyword evidence="3" id="KW-1185">Reference proteome</keyword>
<accession>A0ABR0C7T5</accession>
<evidence type="ECO:0000313" key="3">
    <source>
        <dbReference type="Proteomes" id="UP001287286"/>
    </source>
</evidence>
<evidence type="ECO:0000256" key="1">
    <source>
        <dbReference type="SAM" id="MobiDB-lite"/>
    </source>
</evidence>
<gene>
    <name evidence="2" type="ORF">Purlil1_3028</name>
</gene>
<protein>
    <submittedName>
        <fullName evidence="2">Uncharacterized protein</fullName>
    </submittedName>
</protein>
<dbReference type="Proteomes" id="UP001287286">
    <property type="component" value="Unassembled WGS sequence"/>
</dbReference>
<organism evidence="2 3">
    <name type="scientific">Purpureocillium lilacinum</name>
    <name type="common">Paecilomyces lilacinus</name>
    <dbReference type="NCBI Taxonomy" id="33203"/>
    <lineage>
        <taxon>Eukaryota</taxon>
        <taxon>Fungi</taxon>
        <taxon>Dikarya</taxon>
        <taxon>Ascomycota</taxon>
        <taxon>Pezizomycotina</taxon>
        <taxon>Sordariomycetes</taxon>
        <taxon>Hypocreomycetidae</taxon>
        <taxon>Hypocreales</taxon>
        <taxon>Ophiocordycipitaceae</taxon>
        <taxon>Purpureocillium</taxon>
    </lineage>
</organism>
<evidence type="ECO:0000313" key="2">
    <source>
        <dbReference type="EMBL" id="KAK4092407.1"/>
    </source>
</evidence>
<feature type="region of interest" description="Disordered" evidence="1">
    <location>
        <begin position="128"/>
        <end position="168"/>
    </location>
</feature>
<dbReference type="EMBL" id="JAWRVI010000008">
    <property type="protein sequence ID" value="KAK4092407.1"/>
    <property type="molecule type" value="Genomic_DNA"/>
</dbReference>
<comment type="caution">
    <text evidence="2">The sequence shown here is derived from an EMBL/GenBank/DDBJ whole genome shotgun (WGS) entry which is preliminary data.</text>
</comment>
<sequence length="277" mass="30045">MSGFSFGRWINHGCGHDDAAAVSSHNSSSSPSFSWRLVLEIYSTIILSLLHERGSLAACAPFRAPALRARLAHLFEMNTSKAQAVSRPSPCTQRDSSLIDPRHGPEKLARQQLRLCHSEERDSHAIAAAASGRNPSGHAPSAFGTRHGTTSVRAPSQNGTLSGLRPSSRECCGGFSQRDPPGSIMYLHHGLPSHRHGSWPSPYIWALLARNETRAPQVTSSLTAIPQVRSASADDCHIRRGRRRGPFCIEQVRGLPNLAAISSWNEHGRTLASTAWA</sequence>
<feature type="region of interest" description="Disordered" evidence="1">
    <location>
        <begin position="84"/>
        <end position="103"/>
    </location>
</feature>
<feature type="compositionally biased region" description="Polar residues" evidence="1">
    <location>
        <begin position="147"/>
        <end position="161"/>
    </location>
</feature>
<name>A0ABR0C7T5_PURLI</name>